<dbReference type="EMBL" id="JARJCM010000494">
    <property type="protein sequence ID" value="KAJ7016500.1"/>
    <property type="molecule type" value="Genomic_DNA"/>
</dbReference>
<reference evidence="2" key="1">
    <citation type="submission" date="2023-03" db="EMBL/GenBank/DDBJ databases">
        <title>Massive genome expansion in bonnet fungi (Mycena s.s.) driven by repeated elements and novel gene families across ecological guilds.</title>
        <authorList>
            <consortium name="Lawrence Berkeley National Laboratory"/>
            <person name="Harder C.B."/>
            <person name="Miyauchi S."/>
            <person name="Viragh M."/>
            <person name="Kuo A."/>
            <person name="Thoen E."/>
            <person name="Andreopoulos B."/>
            <person name="Lu D."/>
            <person name="Skrede I."/>
            <person name="Drula E."/>
            <person name="Henrissat B."/>
            <person name="Morin E."/>
            <person name="Kohler A."/>
            <person name="Barry K."/>
            <person name="LaButti K."/>
            <person name="Morin E."/>
            <person name="Salamov A."/>
            <person name="Lipzen A."/>
            <person name="Mereny Z."/>
            <person name="Hegedus B."/>
            <person name="Baldrian P."/>
            <person name="Stursova M."/>
            <person name="Weitz H."/>
            <person name="Taylor A."/>
            <person name="Grigoriev I.V."/>
            <person name="Nagy L.G."/>
            <person name="Martin F."/>
            <person name="Kauserud H."/>
        </authorList>
    </citation>
    <scope>NUCLEOTIDE SEQUENCE</scope>
    <source>
        <strain evidence="2">CBHHK200</strain>
    </source>
</reference>
<name>A0AAD6RWC6_9AGAR</name>
<organism evidence="2 3">
    <name type="scientific">Mycena alexandri</name>
    <dbReference type="NCBI Taxonomy" id="1745969"/>
    <lineage>
        <taxon>Eukaryota</taxon>
        <taxon>Fungi</taxon>
        <taxon>Dikarya</taxon>
        <taxon>Basidiomycota</taxon>
        <taxon>Agaricomycotina</taxon>
        <taxon>Agaricomycetes</taxon>
        <taxon>Agaricomycetidae</taxon>
        <taxon>Agaricales</taxon>
        <taxon>Marasmiineae</taxon>
        <taxon>Mycenaceae</taxon>
        <taxon>Mycena</taxon>
    </lineage>
</organism>
<feature type="chain" id="PRO_5042228360" evidence="1">
    <location>
        <begin position="22"/>
        <end position="422"/>
    </location>
</feature>
<gene>
    <name evidence="2" type="ORF">C8F04DRAFT_1202014</name>
</gene>
<evidence type="ECO:0000256" key="1">
    <source>
        <dbReference type="SAM" id="SignalP"/>
    </source>
</evidence>
<dbReference type="AlphaFoldDB" id="A0AAD6RWC6"/>
<sequence>MMVNFDVLIILAGLFPHAGLASTSTLDLNRTLFTPKGSDLPAGTYIATGIAGVTQLADYLDAYLDTRITRLLVSDSTVQDVDAEHAHLFTDATSRDERNWDEATHHRVRAAVHDFEEPLNRILARAAPTLEALSYLAYISYSAGLHQGTYPEWTDPRLEPLVQHNYPLLTQFSFPRPGRHLDGTYRVLTEAYSPPCERMGDPCYARHEASRFPALTHLRTAGMFESSAFASTFAYVIDAFPRLTHVRVTGVGLMCELPAELYPNPRRLIPGNLTVIAEPALSAMHDDGRDFECVYDESTLKALRDDGVHVKLLEYNAERGGVSLRRAIREFADRARGGDGEWALPERIAGREEWCRWRQQCSNPGYHRDEGELQGAYLVPFIVRRKKKLPSVIVRAKLSVSSDTYLLAHTCNTSPNQTVFVP</sequence>
<accession>A0AAD6RWC6</accession>
<dbReference type="Proteomes" id="UP001218188">
    <property type="component" value="Unassembled WGS sequence"/>
</dbReference>
<protein>
    <submittedName>
        <fullName evidence="2">Uncharacterized protein</fullName>
    </submittedName>
</protein>
<comment type="caution">
    <text evidence="2">The sequence shown here is derived from an EMBL/GenBank/DDBJ whole genome shotgun (WGS) entry which is preliminary data.</text>
</comment>
<evidence type="ECO:0000313" key="2">
    <source>
        <dbReference type="EMBL" id="KAJ7016500.1"/>
    </source>
</evidence>
<keyword evidence="1" id="KW-0732">Signal</keyword>
<evidence type="ECO:0000313" key="3">
    <source>
        <dbReference type="Proteomes" id="UP001218188"/>
    </source>
</evidence>
<feature type="signal peptide" evidence="1">
    <location>
        <begin position="1"/>
        <end position="21"/>
    </location>
</feature>
<proteinExistence type="predicted"/>
<keyword evidence="3" id="KW-1185">Reference proteome</keyword>